<organism evidence="2 3">
    <name type="scientific">Naasia lichenicola</name>
    <dbReference type="NCBI Taxonomy" id="2565933"/>
    <lineage>
        <taxon>Bacteria</taxon>
        <taxon>Bacillati</taxon>
        <taxon>Actinomycetota</taxon>
        <taxon>Actinomycetes</taxon>
        <taxon>Micrococcales</taxon>
        <taxon>Microbacteriaceae</taxon>
        <taxon>Naasia</taxon>
    </lineage>
</organism>
<sequence>MALAFAVVPGQPAHAAASASTTGVPSGTSLTTVYGDIRVTTAGTVISGKDIHGRVIIKAANVTIKNSIVRGTDAGGKYGLVDNMGNYSGLKVIDTEIVATKPNWTVNGIMGSNFSLQRVEIHNTVDQVSITGSNVSITDSWLHGSLWYSYDADHSDGSHNDNIEITGGSNIALSGNTFADADNAALMVTQDRAKVSNLTVSGNRISGGDCSINVSEKGKGAILGFSVKSNTFAADTTIKHCAIVAPTTTKISLSGNTFLDGFLVSVLKG</sequence>
<dbReference type="SMART" id="SM00710">
    <property type="entry name" value="PbH1"/>
    <property type="match status" value="5"/>
</dbReference>
<dbReference type="InterPro" id="IPR012334">
    <property type="entry name" value="Pectin_lyas_fold"/>
</dbReference>
<keyword evidence="3" id="KW-1185">Reference proteome</keyword>
<evidence type="ECO:0000313" key="1">
    <source>
        <dbReference type="EMBL" id="THG30792.1"/>
    </source>
</evidence>
<protein>
    <recommendedName>
        <fullName evidence="4">Right handed beta helix domain-containing protein</fullName>
    </recommendedName>
</protein>
<name>A0A4S4FNH8_9MICO</name>
<evidence type="ECO:0008006" key="4">
    <source>
        <dbReference type="Google" id="ProtNLM"/>
    </source>
</evidence>
<dbReference type="AlphaFoldDB" id="A0A4S4FNH8"/>
<dbReference type="InterPro" id="IPR006626">
    <property type="entry name" value="PbH1"/>
</dbReference>
<dbReference type="SUPFAM" id="SSF51126">
    <property type="entry name" value="Pectin lyase-like"/>
    <property type="match status" value="1"/>
</dbReference>
<evidence type="ECO:0000313" key="2">
    <source>
        <dbReference type="EMBL" id="THG32029.1"/>
    </source>
</evidence>
<gene>
    <name evidence="2" type="ORF">E6C64_08285</name>
    <name evidence="1" type="ORF">E6C64_09140</name>
</gene>
<dbReference type="OrthoDB" id="505641at2"/>
<dbReference type="InterPro" id="IPR011050">
    <property type="entry name" value="Pectin_lyase_fold/virulence"/>
</dbReference>
<dbReference type="Gene3D" id="2.160.20.10">
    <property type="entry name" value="Single-stranded right-handed beta-helix, Pectin lyase-like"/>
    <property type="match status" value="1"/>
</dbReference>
<dbReference type="Proteomes" id="UP000309133">
    <property type="component" value="Unassembled WGS sequence"/>
</dbReference>
<accession>A0A4S4FNH8</accession>
<dbReference type="EMBL" id="SSSM01000004">
    <property type="protein sequence ID" value="THG30792.1"/>
    <property type="molecule type" value="Genomic_DNA"/>
</dbReference>
<dbReference type="EMBL" id="SSSM01000003">
    <property type="protein sequence ID" value="THG32029.1"/>
    <property type="molecule type" value="Genomic_DNA"/>
</dbReference>
<dbReference type="RefSeq" id="WP_136427149.1">
    <property type="nucleotide sequence ID" value="NZ_SSSM01000003.1"/>
</dbReference>
<evidence type="ECO:0000313" key="3">
    <source>
        <dbReference type="Proteomes" id="UP000309133"/>
    </source>
</evidence>
<reference evidence="2 3" key="1">
    <citation type="submission" date="2019-04" db="EMBL/GenBank/DDBJ databases">
        <authorList>
            <person name="Jiang L."/>
        </authorList>
    </citation>
    <scope>NUCLEOTIDE SEQUENCE [LARGE SCALE GENOMIC DNA]</scope>
    <source>
        <strain evidence="2 3">YIM 131853</strain>
    </source>
</reference>
<proteinExistence type="predicted"/>
<comment type="caution">
    <text evidence="2">The sequence shown here is derived from an EMBL/GenBank/DDBJ whole genome shotgun (WGS) entry which is preliminary data.</text>
</comment>